<evidence type="ECO:0008006" key="3">
    <source>
        <dbReference type="Google" id="ProtNLM"/>
    </source>
</evidence>
<keyword evidence="1" id="KW-0472">Membrane</keyword>
<feature type="transmembrane region" description="Helical" evidence="1">
    <location>
        <begin position="68"/>
        <end position="89"/>
    </location>
</feature>
<feature type="transmembrane region" description="Helical" evidence="1">
    <location>
        <begin position="148"/>
        <end position="169"/>
    </location>
</feature>
<evidence type="ECO:0000313" key="2">
    <source>
        <dbReference type="EMBL" id="CAA9452110.1"/>
    </source>
</evidence>
<sequence>METYAHSFFTWALSKHGVKAGRAAGVAGAVGAVLPDIPAFVGTVYFAVKSGGFWVEEDLERIYFSGPFGATGSALHSVVPVAILLGLYWALRLGRSDRRRVFLWFLLGWFGHTIVDFLTHVDDLRPLFWPISSWMWASPISYYNPRYYGVQFMLVSHASMLAIMAVLLVRRLRRYRKTGPPKE</sequence>
<keyword evidence="1" id="KW-0812">Transmembrane</keyword>
<accession>A0A6J4QQL3</accession>
<organism evidence="2">
    <name type="scientific">uncultured Rubrobacteraceae bacterium</name>
    <dbReference type="NCBI Taxonomy" id="349277"/>
    <lineage>
        <taxon>Bacteria</taxon>
        <taxon>Bacillati</taxon>
        <taxon>Actinomycetota</taxon>
        <taxon>Rubrobacteria</taxon>
        <taxon>Rubrobacterales</taxon>
        <taxon>Rubrobacteraceae</taxon>
        <taxon>environmental samples</taxon>
    </lineage>
</organism>
<dbReference type="Pfam" id="PF04307">
    <property type="entry name" value="YdjM"/>
    <property type="match status" value="1"/>
</dbReference>
<name>A0A6J4QQL3_9ACTN</name>
<keyword evidence="1" id="KW-1133">Transmembrane helix</keyword>
<dbReference type="InterPro" id="IPR007404">
    <property type="entry name" value="YdjM-like"/>
</dbReference>
<dbReference type="EMBL" id="CADCVG010000045">
    <property type="protein sequence ID" value="CAA9452110.1"/>
    <property type="molecule type" value="Genomic_DNA"/>
</dbReference>
<dbReference type="AlphaFoldDB" id="A0A6J4QQL3"/>
<proteinExistence type="predicted"/>
<evidence type="ECO:0000256" key="1">
    <source>
        <dbReference type="SAM" id="Phobius"/>
    </source>
</evidence>
<feature type="transmembrane region" description="Helical" evidence="1">
    <location>
        <begin position="101"/>
        <end position="121"/>
    </location>
</feature>
<gene>
    <name evidence="2" type="ORF">AVDCRST_MAG14-1062</name>
</gene>
<reference evidence="2" key="1">
    <citation type="submission" date="2020-02" db="EMBL/GenBank/DDBJ databases">
        <authorList>
            <person name="Meier V. D."/>
        </authorList>
    </citation>
    <scope>NUCLEOTIDE SEQUENCE</scope>
    <source>
        <strain evidence="2">AVDCRST_MAG14</strain>
    </source>
</reference>
<feature type="transmembrane region" description="Helical" evidence="1">
    <location>
        <begin position="23"/>
        <end position="48"/>
    </location>
</feature>
<protein>
    <recommendedName>
        <fullName evidence="3">Metal-dependent hydrolase</fullName>
    </recommendedName>
</protein>